<feature type="region of interest" description="Disordered" evidence="1">
    <location>
        <begin position="176"/>
        <end position="204"/>
    </location>
</feature>
<dbReference type="AlphaFoldDB" id="E4XE83"/>
<dbReference type="InterPro" id="IPR046938">
    <property type="entry name" value="DNA_clamp_sf"/>
</dbReference>
<dbReference type="Proteomes" id="UP000001307">
    <property type="component" value="Unassembled WGS sequence"/>
</dbReference>
<accession>E4XE83</accession>
<keyword evidence="3" id="KW-1185">Reference proteome</keyword>
<gene>
    <name evidence="2" type="ORF">GSOID_T00008487001</name>
</gene>
<organism evidence="2">
    <name type="scientific">Oikopleura dioica</name>
    <name type="common">Tunicate</name>
    <dbReference type="NCBI Taxonomy" id="34765"/>
    <lineage>
        <taxon>Eukaryota</taxon>
        <taxon>Metazoa</taxon>
        <taxon>Chordata</taxon>
        <taxon>Tunicata</taxon>
        <taxon>Appendicularia</taxon>
        <taxon>Copelata</taxon>
        <taxon>Oikopleuridae</taxon>
        <taxon>Oikopleura</taxon>
    </lineage>
</organism>
<feature type="region of interest" description="Disordered" evidence="1">
    <location>
        <begin position="260"/>
        <end position="287"/>
    </location>
</feature>
<feature type="compositionally biased region" description="Pro residues" evidence="1">
    <location>
        <begin position="329"/>
        <end position="339"/>
    </location>
</feature>
<feature type="region of interest" description="Disordered" evidence="1">
    <location>
        <begin position="305"/>
        <end position="340"/>
    </location>
</feature>
<dbReference type="SUPFAM" id="SSF55979">
    <property type="entry name" value="DNA clamp"/>
    <property type="match status" value="1"/>
</dbReference>
<dbReference type="InParanoid" id="E4XE83"/>
<feature type="compositionally biased region" description="Polar residues" evidence="1">
    <location>
        <begin position="192"/>
        <end position="204"/>
    </location>
</feature>
<sequence>MPFKIALDESKVFKNAIASLQNIITSGIFYVTPAGLEFTSLCASHICMIEINMPAAMFSCYETTKTYALGGGAKTTATFRKLGEKRPDSSNKQSCPACTPPKLSKSCIPREQEGSTGTCAKAVRIASSKTGSSAFSETTNSATETKTIRPRTFSPAIIVRDRTCFHQLTKILRPKLTNNANQHTNRNNQNNYGSVETLSSFSSQSGSYHLPSSANFSTLPDRSLAESPHALHIDSDLEKYSEESEDELYIRTIPQTPPLTVPVAYASNDEPPSSPETGKKNLLWSNPAPFGSQPLQKVIRSVQAPIQKPQNLHWPPLERKKPDSSNRTPPRPPPLPLRPPQLTHQLEKQVLDVQEISVLPLRLSPRERPRSAVQDRVYKDILFDNTERTSSPIKSGLSKTLRPSIEDLVSILAEPIPPHNRKSHRRSLHEQSEEILINELKTEKKPRPGILKNSNTTSSSRVVEVLYHEPRSRKTDQERMRRAEHPPIFLGEDDFGNNWIDLTQPARTPYLNDY</sequence>
<evidence type="ECO:0000256" key="1">
    <source>
        <dbReference type="SAM" id="MobiDB-lite"/>
    </source>
</evidence>
<protein>
    <submittedName>
        <fullName evidence="2">Uncharacterized protein</fullName>
    </submittedName>
</protein>
<proteinExistence type="predicted"/>
<dbReference type="Gene3D" id="3.70.10.10">
    <property type="match status" value="1"/>
</dbReference>
<name>E4XE83_OIKDI</name>
<feature type="compositionally biased region" description="Low complexity" evidence="1">
    <location>
        <begin position="177"/>
        <end position="191"/>
    </location>
</feature>
<evidence type="ECO:0000313" key="2">
    <source>
        <dbReference type="EMBL" id="CBY09486.1"/>
    </source>
</evidence>
<evidence type="ECO:0000313" key="3">
    <source>
        <dbReference type="Proteomes" id="UP000001307"/>
    </source>
</evidence>
<dbReference type="EMBL" id="FN653041">
    <property type="protein sequence ID" value="CBY09486.1"/>
    <property type="molecule type" value="Genomic_DNA"/>
</dbReference>
<reference evidence="2" key="1">
    <citation type="journal article" date="2010" name="Science">
        <title>Plasticity of animal genome architecture unmasked by rapid evolution of a pelagic tunicate.</title>
        <authorList>
            <person name="Denoeud F."/>
            <person name="Henriet S."/>
            <person name="Mungpakdee S."/>
            <person name="Aury J.M."/>
            <person name="Da Silva C."/>
            <person name="Brinkmann H."/>
            <person name="Mikhaleva J."/>
            <person name="Olsen L.C."/>
            <person name="Jubin C."/>
            <person name="Canestro C."/>
            <person name="Bouquet J.M."/>
            <person name="Danks G."/>
            <person name="Poulain J."/>
            <person name="Campsteijn C."/>
            <person name="Adamski M."/>
            <person name="Cross I."/>
            <person name="Yadetie F."/>
            <person name="Muffato M."/>
            <person name="Louis A."/>
            <person name="Butcher S."/>
            <person name="Tsagkogeorga G."/>
            <person name="Konrad A."/>
            <person name="Singh S."/>
            <person name="Jensen M.F."/>
            <person name="Cong E.H."/>
            <person name="Eikeseth-Otteraa H."/>
            <person name="Noel B."/>
            <person name="Anthouard V."/>
            <person name="Porcel B.M."/>
            <person name="Kachouri-Lafond R."/>
            <person name="Nishino A."/>
            <person name="Ugolini M."/>
            <person name="Chourrout P."/>
            <person name="Nishida H."/>
            <person name="Aasland R."/>
            <person name="Huzurbazar S."/>
            <person name="Westhof E."/>
            <person name="Delsuc F."/>
            <person name="Lehrach H."/>
            <person name="Reinhardt R."/>
            <person name="Weissenbach J."/>
            <person name="Roy S.W."/>
            <person name="Artiguenave F."/>
            <person name="Postlethwait J.H."/>
            <person name="Manak J.R."/>
            <person name="Thompson E.M."/>
            <person name="Jaillon O."/>
            <person name="Du Pasquier L."/>
            <person name="Boudinot P."/>
            <person name="Liberles D.A."/>
            <person name="Volff J.N."/>
            <person name="Philippe H."/>
            <person name="Lenhard B."/>
            <person name="Roest Crollius H."/>
            <person name="Wincker P."/>
            <person name="Chourrout D."/>
        </authorList>
    </citation>
    <scope>NUCLEOTIDE SEQUENCE [LARGE SCALE GENOMIC DNA]</scope>
</reference>